<organism evidence="1 2">
    <name type="scientific">Naegleria fowleri</name>
    <name type="common">Brain eating amoeba</name>
    <dbReference type="NCBI Taxonomy" id="5763"/>
    <lineage>
        <taxon>Eukaryota</taxon>
        <taxon>Discoba</taxon>
        <taxon>Heterolobosea</taxon>
        <taxon>Tetramitia</taxon>
        <taxon>Eutetramitia</taxon>
        <taxon>Vahlkampfiidae</taxon>
        <taxon>Naegleria</taxon>
    </lineage>
</organism>
<sequence length="98" mass="10907">MNKASKHVTEMINVLNFLGVLFGPSIDLKVRGADVSIFRISAQASYKAPDKACKRVKKLLSKVAKLYQKIETGDVAHPPKSTARFLQEMFSLVTEIQN</sequence>
<protein>
    <submittedName>
        <fullName evidence="1">Uncharacterized protein</fullName>
    </submittedName>
</protein>
<proteinExistence type="predicted"/>
<dbReference type="Proteomes" id="UP000444721">
    <property type="component" value="Unassembled WGS sequence"/>
</dbReference>
<evidence type="ECO:0000313" key="2">
    <source>
        <dbReference type="Proteomes" id="UP000444721"/>
    </source>
</evidence>
<dbReference type="AlphaFoldDB" id="A0A6A5C001"/>
<reference evidence="1 2" key="1">
    <citation type="journal article" date="2019" name="Sci. Rep.">
        <title>Nanopore sequencing improves the draft genome of the human pathogenic amoeba Naegleria fowleri.</title>
        <authorList>
            <person name="Liechti N."/>
            <person name="Schurch N."/>
            <person name="Bruggmann R."/>
            <person name="Wittwer M."/>
        </authorList>
    </citation>
    <scope>NUCLEOTIDE SEQUENCE [LARGE SCALE GENOMIC DNA]</scope>
    <source>
        <strain evidence="1 2">ATCC 30894</strain>
    </source>
</reference>
<dbReference type="VEuPathDB" id="AmoebaDB:FDP41_001493"/>
<dbReference type="GeneID" id="68108711"/>
<dbReference type="EMBL" id="VFQX01000027">
    <property type="protein sequence ID" value="KAF0979150.1"/>
    <property type="molecule type" value="Genomic_DNA"/>
</dbReference>
<comment type="caution">
    <text evidence="1">The sequence shown here is derived from an EMBL/GenBank/DDBJ whole genome shotgun (WGS) entry which is preliminary data.</text>
</comment>
<gene>
    <name evidence="1" type="ORF">FDP41_001493</name>
</gene>
<keyword evidence="2" id="KW-1185">Reference proteome</keyword>
<accession>A0A6A5C001</accession>
<evidence type="ECO:0000313" key="1">
    <source>
        <dbReference type="EMBL" id="KAF0979150.1"/>
    </source>
</evidence>
<dbReference type="RefSeq" id="XP_044563863.1">
    <property type="nucleotide sequence ID" value="XM_044704583.1"/>
</dbReference>
<name>A0A6A5C001_NAEFO</name>
<dbReference type="VEuPathDB" id="AmoebaDB:NfTy_053290"/>